<protein>
    <submittedName>
        <fullName evidence="2">EF-hand domain-containing protein</fullName>
    </submittedName>
</protein>
<organism evidence="1 2">
    <name type="scientific">Panagrolaimus sp. PS1159</name>
    <dbReference type="NCBI Taxonomy" id="55785"/>
    <lineage>
        <taxon>Eukaryota</taxon>
        <taxon>Metazoa</taxon>
        <taxon>Ecdysozoa</taxon>
        <taxon>Nematoda</taxon>
        <taxon>Chromadorea</taxon>
        <taxon>Rhabditida</taxon>
        <taxon>Tylenchina</taxon>
        <taxon>Panagrolaimomorpha</taxon>
        <taxon>Panagrolaimoidea</taxon>
        <taxon>Panagrolaimidae</taxon>
        <taxon>Panagrolaimus</taxon>
    </lineage>
</organism>
<evidence type="ECO:0000313" key="1">
    <source>
        <dbReference type="Proteomes" id="UP000887580"/>
    </source>
</evidence>
<dbReference type="Proteomes" id="UP000887580">
    <property type="component" value="Unplaced"/>
</dbReference>
<evidence type="ECO:0000313" key="2">
    <source>
        <dbReference type="WBParaSite" id="PS1159_v2.g16233.t1"/>
    </source>
</evidence>
<reference evidence="2" key="1">
    <citation type="submission" date="2022-11" db="UniProtKB">
        <authorList>
            <consortium name="WormBaseParasite"/>
        </authorList>
    </citation>
    <scope>IDENTIFICATION</scope>
</reference>
<dbReference type="WBParaSite" id="PS1159_v2.g16233.t1">
    <property type="protein sequence ID" value="PS1159_v2.g16233.t1"/>
    <property type="gene ID" value="PS1159_v2.g16233"/>
</dbReference>
<sequence length="272" mass="31552">MSGRRNSLQAENNDGAFRSARRNSQQNQNEDGFRGRRGSESEPDGFGTHDIHVRHLIQNNPDVDPFLIRKWAKIFTLTFDQNASHEIDWSDFYICLRKIREIYGEKSPQMEYARKSLEALWEGLQILADTKGDAINHDLVTIEEWITILKKSNSKDKTGPKWFTDYMKFMFKLFNVSEGGWDLNINEYSDGMAVYGHGLKEAHAAFHKFAIDKDGKQKDYISFEEWKQLFSDLFFSSDEKDLGNYLFGDLNAKCHTLQRNYCATRPMTSEAS</sequence>
<accession>A0AC35FCY7</accession>
<proteinExistence type="predicted"/>
<name>A0AC35FCY7_9BILA</name>